<comment type="caution">
    <text evidence="2">The sequence shown here is derived from an EMBL/GenBank/DDBJ whole genome shotgun (WGS) entry which is preliminary data.</text>
</comment>
<dbReference type="Proteomes" id="UP001476282">
    <property type="component" value="Unassembled WGS sequence"/>
</dbReference>
<proteinExistence type="predicted"/>
<accession>A0ABP9USQ9</accession>
<evidence type="ECO:0000313" key="3">
    <source>
        <dbReference type="Proteomes" id="UP001476282"/>
    </source>
</evidence>
<evidence type="ECO:0000313" key="2">
    <source>
        <dbReference type="EMBL" id="GAA5483727.1"/>
    </source>
</evidence>
<dbReference type="EMBL" id="BAABRI010000017">
    <property type="protein sequence ID" value="GAA5483727.1"/>
    <property type="molecule type" value="Genomic_DNA"/>
</dbReference>
<keyword evidence="3" id="KW-1185">Reference proteome</keyword>
<protein>
    <recommendedName>
        <fullName evidence="1">3-keto-alpha-glucoside-1,2-lyase/3-keto-2-hydroxy-glucal hydratase domain-containing protein</fullName>
    </recommendedName>
</protein>
<organism evidence="2 3">
    <name type="scientific">Haloferula sargassicola</name>
    <dbReference type="NCBI Taxonomy" id="490096"/>
    <lineage>
        <taxon>Bacteria</taxon>
        <taxon>Pseudomonadati</taxon>
        <taxon>Verrucomicrobiota</taxon>
        <taxon>Verrucomicrobiia</taxon>
        <taxon>Verrucomicrobiales</taxon>
        <taxon>Verrucomicrobiaceae</taxon>
        <taxon>Haloferula</taxon>
    </lineage>
</organism>
<gene>
    <name evidence="2" type="ORF">Hsar01_02961</name>
</gene>
<sequence length="210" mass="23427">MLLVMMSAAPAIAAEGKWEYLLESPLASLWTSASGGAPGKGWLLEDSMLHRVSGSGDLISKARYTDFELEFEWKISKRGNSGVKYRVRKKGPAWIGAEYQVLDNERHPNGRTDDQRAGSLYDVVAAKKGADKPAGEWNRSKIVVKGESIVHWLNGEKVVEVDLGSEQWRKLKSDSKFSKVVDFAAAEPGRLLVQDHGDEVWFRAMRIRPL</sequence>
<evidence type="ECO:0000259" key="1">
    <source>
        <dbReference type="Pfam" id="PF06439"/>
    </source>
</evidence>
<dbReference type="InterPro" id="IPR010496">
    <property type="entry name" value="AL/BT2_dom"/>
</dbReference>
<dbReference type="Pfam" id="PF06439">
    <property type="entry name" value="3keto-disac_hyd"/>
    <property type="match status" value="1"/>
</dbReference>
<dbReference type="Gene3D" id="2.60.120.560">
    <property type="entry name" value="Exo-inulinase, domain 1"/>
    <property type="match status" value="1"/>
</dbReference>
<reference evidence="2 3" key="1">
    <citation type="submission" date="2024-02" db="EMBL/GenBank/DDBJ databases">
        <title>Haloferula sargassicola NBRC 104335.</title>
        <authorList>
            <person name="Ichikawa N."/>
            <person name="Katano-Makiyama Y."/>
            <person name="Hidaka K."/>
        </authorList>
    </citation>
    <scope>NUCLEOTIDE SEQUENCE [LARGE SCALE GENOMIC DNA]</scope>
    <source>
        <strain evidence="2 3">NBRC 104335</strain>
    </source>
</reference>
<name>A0ABP9USQ9_9BACT</name>
<feature type="domain" description="3-keto-alpha-glucoside-1,2-lyase/3-keto-2-hydroxy-glucal hydratase" evidence="1">
    <location>
        <begin position="27"/>
        <end position="208"/>
    </location>
</feature>